<reference evidence="1 2" key="1">
    <citation type="submission" date="2016-10" db="EMBL/GenBank/DDBJ databases">
        <title>Genome sequence of Nocardia seriolae strain EM150506, isolated from Anguila japonica.</title>
        <authorList>
            <person name="Han H.-J."/>
        </authorList>
    </citation>
    <scope>NUCLEOTIDE SEQUENCE [LARGE SCALE GENOMIC DNA]</scope>
    <source>
        <strain evidence="1 2">EM150506</strain>
    </source>
</reference>
<protein>
    <submittedName>
        <fullName evidence="1">Uncharacterized protein</fullName>
    </submittedName>
</protein>
<sequence length="74" mass="7189">MADSITAVNSGGSPDPARSGIGCLVIRTNCATSCSPLRRSKTACPVPAQNSVAASPYTSAVTSGACPCSTSGAV</sequence>
<dbReference type="EMBL" id="CP017839">
    <property type="protein sequence ID" value="APB00437.1"/>
    <property type="molecule type" value="Genomic_DNA"/>
</dbReference>
<dbReference type="AlphaFoldDB" id="A0ABC8B226"/>
<organism evidence="1 2">
    <name type="scientific">Nocardia seriolae</name>
    <dbReference type="NCBI Taxonomy" id="37332"/>
    <lineage>
        <taxon>Bacteria</taxon>
        <taxon>Bacillati</taxon>
        <taxon>Actinomycetota</taxon>
        <taxon>Actinomycetes</taxon>
        <taxon>Mycobacteriales</taxon>
        <taxon>Nocardiaceae</taxon>
        <taxon>Nocardia</taxon>
    </lineage>
</organism>
<dbReference type="Proteomes" id="UP000180166">
    <property type="component" value="Chromosome"/>
</dbReference>
<proteinExistence type="predicted"/>
<gene>
    <name evidence="1" type="ORF">NS506_06401</name>
</gene>
<accession>A0ABC8B226</accession>
<dbReference type="KEGG" id="nsr:NS506_06401"/>
<evidence type="ECO:0000313" key="1">
    <source>
        <dbReference type="EMBL" id="APB00437.1"/>
    </source>
</evidence>
<evidence type="ECO:0000313" key="2">
    <source>
        <dbReference type="Proteomes" id="UP000180166"/>
    </source>
</evidence>
<name>A0ABC8B226_9NOCA</name>